<organism evidence="11 12">
    <name type="scientific">Chara braunii</name>
    <name type="common">Braun's stonewort</name>
    <dbReference type="NCBI Taxonomy" id="69332"/>
    <lineage>
        <taxon>Eukaryota</taxon>
        <taxon>Viridiplantae</taxon>
        <taxon>Streptophyta</taxon>
        <taxon>Charophyceae</taxon>
        <taxon>Charales</taxon>
        <taxon>Characeae</taxon>
        <taxon>Chara</taxon>
    </lineage>
</organism>
<dbReference type="PANTHER" id="PTHR14467:SF0">
    <property type="entry name" value="PROTEIN ARV1"/>
    <property type="match status" value="1"/>
</dbReference>
<dbReference type="AlphaFoldDB" id="A0A388KD30"/>
<name>A0A388KD30_CHABU</name>
<dbReference type="GO" id="GO:0016125">
    <property type="term" value="P:sterol metabolic process"/>
    <property type="evidence" value="ECO:0007669"/>
    <property type="project" value="UniProtKB-UniRule"/>
</dbReference>
<evidence type="ECO:0000313" key="12">
    <source>
        <dbReference type="Proteomes" id="UP000265515"/>
    </source>
</evidence>
<comment type="caution">
    <text evidence="11">The sequence shown here is derived from an EMBL/GenBank/DDBJ whole genome shotgun (WGS) entry which is preliminary data.</text>
</comment>
<dbReference type="PANTHER" id="PTHR14467">
    <property type="entry name" value="ARV1"/>
    <property type="match status" value="1"/>
</dbReference>
<evidence type="ECO:0000256" key="9">
    <source>
        <dbReference type="ARBA" id="ARBA00023136"/>
    </source>
</evidence>
<keyword evidence="4 10" id="KW-0812">Transmembrane</keyword>
<keyword evidence="5 10" id="KW-0256">Endoplasmic reticulum</keyword>
<protein>
    <recommendedName>
        <fullName evidence="10">Protein ARV</fullName>
    </recommendedName>
</protein>
<evidence type="ECO:0000256" key="1">
    <source>
        <dbReference type="ARBA" id="ARBA00004477"/>
    </source>
</evidence>
<keyword evidence="6 10" id="KW-1133">Transmembrane helix</keyword>
<comment type="subcellular location">
    <subcellularLocation>
        <location evidence="1 10">Endoplasmic reticulum membrane</location>
        <topology evidence="1 10">Multi-pass membrane protein</topology>
    </subcellularLocation>
</comment>
<gene>
    <name evidence="11" type="ORF">CBR_g1036</name>
</gene>
<reference evidence="11 12" key="1">
    <citation type="journal article" date="2018" name="Cell">
        <title>The Chara Genome: Secondary Complexity and Implications for Plant Terrestrialization.</title>
        <authorList>
            <person name="Nishiyama T."/>
            <person name="Sakayama H."/>
            <person name="Vries J.D."/>
            <person name="Buschmann H."/>
            <person name="Saint-Marcoux D."/>
            <person name="Ullrich K.K."/>
            <person name="Haas F.B."/>
            <person name="Vanderstraeten L."/>
            <person name="Becker D."/>
            <person name="Lang D."/>
            <person name="Vosolsobe S."/>
            <person name="Rombauts S."/>
            <person name="Wilhelmsson P.K.I."/>
            <person name="Janitza P."/>
            <person name="Kern R."/>
            <person name="Heyl A."/>
            <person name="Rumpler F."/>
            <person name="Villalobos L.I.A.C."/>
            <person name="Clay J.M."/>
            <person name="Skokan R."/>
            <person name="Toyoda A."/>
            <person name="Suzuki Y."/>
            <person name="Kagoshima H."/>
            <person name="Schijlen E."/>
            <person name="Tajeshwar N."/>
            <person name="Catarino B."/>
            <person name="Hetherington A.J."/>
            <person name="Saltykova A."/>
            <person name="Bonnot C."/>
            <person name="Breuninger H."/>
            <person name="Symeonidi A."/>
            <person name="Radhakrishnan G.V."/>
            <person name="Van Nieuwerburgh F."/>
            <person name="Deforce D."/>
            <person name="Chang C."/>
            <person name="Karol K.G."/>
            <person name="Hedrich R."/>
            <person name="Ulvskov P."/>
            <person name="Glockner G."/>
            <person name="Delwiche C.F."/>
            <person name="Petrasek J."/>
            <person name="Van de Peer Y."/>
            <person name="Friml J."/>
            <person name="Beilby M."/>
            <person name="Dolan L."/>
            <person name="Kohara Y."/>
            <person name="Sugano S."/>
            <person name="Fujiyama A."/>
            <person name="Delaux P.-M."/>
            <person name="Quint M."/>
            <person name="TheiBen G."/>
            <person name="Hagemann M."/>
            <person name="Harholt J."/>
            <person name="Dunand C."/>
            <person name="Zachgo S."/>
            <person name="Langdale J."/>
            <person name="Maumus F."/>
            <person name="Straeten D.V.D."/>
            <person name="Gould S.B."/>
            <person name="Rensing S.A."/>
        </authorList>
    </citation>
    <scope>NUCLEOTIDE SEQUENCE [LARGE SCALE GENOMIC DNA]</scope>
    <source>
        <strain evidence="11 12">S276</strain>
    </source>
</reference>
<feature type="transmembrane region" description="Helical" evidence="10">
    <location>
        <begin position="266"/>
        <end position="286"/>
    </location>
</feature>
<dbReference type="GO" id="GO:0032366">
    <property type="term" value="P:intracellular sterol transport"/>
    <property type="evidence" value="ECO:0007669"/>
    <property type="project" value="UniProtKB-UniRule"/>
</dbReference>
<dbReference type="GO" id="GO:0006665">
    <property type="term" value="P:sphingolipid metabolic process"/>
    <property type="evidence" value="ECO:0007669"/>
    <property type="project" value="UniProtKB-UniRule"/>
</dbReference>
<proteinExistence type="inferred from homology"/>
<accession>A0A388KD30</accession>
<dbReference type="Pfam" id="PF04161">
    <property type="entry name" value="Arv1"/>
    <property type="match status" value="1"/>
</dbReference>
<dbReference type="InterPro" id="IPR007290">
    <property type="entry name" value="Arv1"/>
</dbReference>
<keyword evidence="7 10" id="KW-0445">Lipid transport</keyword>
<evidence type="ECO:0000256" key="5">
    <source>
        <dbReference type="ARBA" id="ARBA00022824"/>
    </source>
</evidence>
<comment type="function">
    <text evidence="10">Regulates also the sphingolipid metabolism.</text>
</comment>
<dbReference type="OrthoDB" id="2192830at2759"/>
<keyword evidence="12" id="KW-1185">Reference proteome</keyword>
<dbReference type="GO" id="GO:0005794">
    <property type="term" value="C:Golgi apparatus"/>
    <property type="evidence" value="ECO:0007669"/>
    <property type="project" value="TreeGrafter"/>
</dbReference>
<keyword evidence="8 10" id="KW-0443">Lipid metabolism</keyword>
<evidence type="ECO:0000256" key="6">
    <source>
        <dbReference type="ARBA" id="ARBA00022989"/>
    </source>
</evidence>
<comment type="similarity">
    <text evidence="2 10">Belongs to the ARV1 family.</text>
</comment>
<dbReference type="GO" id="GO:0005789">
    <property type="term" value="C:endoplasmic reticulum membrane"/>
    <property type="evidence" value="ECO:0007669"/>
    <property type="project" value="UniProtKB-SubCell"/>
</dbReference>
<dbReference type="GO" id="GO:0032541">
    <property type="term" value="C:cortical endoplasmic reticulum"/>
    <property type="evidence" value="ECO:0007669"/>
    <property type="project" value="TreeGrafter"/>
</dbReference>
<keyword evidence="3 10" id="KW-0813">Transport</keyword>
<dbReference type="Proteomes" id="UP000265515">
    <property type="component" value="Unassembled WGS sequence"/>
</dbReference>
<evidence type="ECO:0000256" key="10">
    <source>
        <dbReference type="RuleBase" id="RU368065"/>
    </source>
</evidence>
<keyword evidence="9 10" id="KW-0472">Membrane</keyword>
<evidence type="ECO:0000256" key="3">
    <source>
        <dbReference type="ARBA" id="ARBA00022448"/>
    </source>
</evidence>
<dbReference type="STRING" id="69332.A0A388KD30"/>
<dbReference type="EMBL" id="BFEA01000093">
    <property type="protein sequence ID" value="GBG67917.1"/>
    <property type="molecule type" value="Genomic_DNA"/>
</dbReference>
<feature type="transmembrane region" description="Helical" evidence="10">
    <location>
        <begin position="118"/>
        <end position="144"/>
    </location>
</feature>
<evidence type="ECO:0000313" key="11">
    <source>
        <dbReference type="EMBL" id="GBG67917.1"/>
    </source>
</evidence>
<evidence type="ECO:0000256" key="2">
    <source>
        <dbReference type="ARBA" id="ARBA00009187"/>
    </source>
</evidence>
<evidence type="ECO:0000256" key="7">
    <source>
        <dbReference type="ARBA" id="ARBA00023055"/>
    </source>
</evidence>
<feature type="transmembrane region" description="Helical" evidence="10">
    <location>
        <begin position="197"/>
        <end position="220"/>
    </location>
</feature>
<evidence type="ECO:0000256" key="8">
    <source>
        <dbReference type="ARBA" id="ARBA00023098"/>
    </source>
</evidence>
<evidence type="ECO:0000256" key="4">
    <source>
        <dbReference type="ARBA" id="ARBA00022692"/>
    </source>
</evidence>
<keyword evidence="10" id="KW-0746">Sphingolipid metabolism</keyword>
<comment type="function">
    <text evidence="10">Mediator of sterol homeostasis involved in sterol uptake, trafficking and distribution into membranes.</text>
</comment>
<dbReference type="GO" id="GO:0097036">
    <property type="term" value="P:regulation of plasma membrane sterol distribution"/>
    <property type="evidence" value="ECO:0007669"/>
    <property type="project" value="UniProtKB-UniRule"/>
</dbReference>
<feature type="transmembrane region" description="Helical" evidence="10">
    <location>
        <begin position="226"/>
        <end position="246"/>
    </location>
</feature>
<sequence length="385" mass="43016">MFLGRMMGLVTQSPALWRLGEGGGKGADRVEGGGAAEKEAKEGMICVECGSEVQNVYHEYSRGNIRLTRCGTCHQYADAYVEFELVVLVIDLILHKPQAYRHLFFNLLRHDKQKRKALFWKAAILNLVLDSCWGPVLLIGTIQIPVDNLWLFALFASKSLVRAAVRNLVYVAGVLLKEYWQRRAGATHGSVRSRFNWSDAIFALLLSSFFKFFLLPMMVWKFTPKMGVLIHAMILTSNTVALQVVLKSSTLHAATAIMAGVLARFLVNYAFLGFGMRPVGIAFQLLRFFCFRRFPLPSSHLVSSRLLLLLTLYDPNLVPCSVLSRLVSSRLVSSRLVSSRLVSSRQVSSSLVTSRHVSSRLVSSRQVSSRLVSSRLVSSRLVFGL</sequence>
<dbReference type="Gramene" id="GBG67917">
    <property type="protein sequence ID" value="GBG67917"/>
    <property type="gene ID" value="CBR_g1036"/>
</dbReference>